<dbReference type="Proteomes" id="UP000186607">
    <property type="component" value="Unassembled WGS sequence"/>
</dbReference>
<evidence type="ECO:0000313" key="5">
    <source>
        <dbReference type="EMBL" id="OLV17816.1"/>
    </source>
</evidence>
<dbReference type="Pfam" id="PF02638">
    <property type="entry name" value="GHL10"/>
    <property type="match status" value="1"/>
</dbReference>
<evidence type="ECO:0000256" key="3">
    <source>
        <dbReference type="SAM" id="SignalP"/>
    </source>
</evidence>
<evidence type="ECO:0000259" key="4">
    <source>
        <dbReference type="Pfam" id="PF02638"/>
    </source>
</evidence>
<reference evidence="5 6" key="1">
    <citation type="submission" date="2017-01" db="EMBL/GenBank/DDBJ databases">
        <title>Genome Analysis of Deinococcus marmoris KOPRI26562.</title>
        <authorList>
            <person name="Kim J.H."/>
            <person name="Oh H.-M."/>
        </authorList>
    </citation>
    <scope>NUCLEOTIDE SEQUENCE [LARGE SCALE GENOMIC DNA]</scope>
    <source>
        <strain evidence="5 6">KOPRI26562</strain>
    </source>
</reference>
<dbReference type="Gene3D" id="3.20.20.80">
    <property type="entry name" value="Glycosidases"/>
    <property type="match status" value="1"/>
</dbReference>
<evidence type="ECO:0000256" key="2">
    <source>
        <dbReference type="SAM" id="MobiDB-lite"/>
    </source>
</evidence>
<sequence>MTPTFSRRAALLTLTLILGTGLGGPGGAQDSDLPAVPITAPPTDPVPTPVPELLPTPIPAPPAEPVQPAPEPPAPVVPAPALPAPGIPVTPVVEQPTPVQPVLPLPTPVKPLPVKPPPSPPVGSGVRGLWVDAFGPGLKTRAQVTQMVDDAARMGVNTLFVQAIRRADCLCLKASVPRATDADLEKGLDPLGLTVRLAHARGMRVIAWVAVTGIANAAAPNTNPAHISRTHGPNSGAASWMARRPDGTWQEGNDGWLDLGIPEAAEYAIQGVVSLVKNYGVDGVQLDRIRYPDGDVWGYDPKVLSRYRAETGRTGTPAVSDPVWQDWKRQQVTNVVRRIALEIKSLRPDAWITAATITYSQPPAPGDMPAFRRTRTYSDVLQDWPTWMQSGLLDLNVLMNYKRDAVGEQGQWFDGWNAFAGSVRARPDGLNAGVAAGTAMYLNGAPVTADQAGRSVGAGLGWVGYSYRTPTLDVYGAKETTAQGLNTIQKLLTAPGAALSSPAPWKEKPPTSRGLMGRITGTPVPGFRVVEALQNGQVLAYSLTDGSGYYGFAALPPGKTEVRVSGQRWVDTVPERGIVRLPDLTVRDLKPVTTTAVPVTPAILAPAARP</sequence>
<proteinExistence type="predicted"/>
<keyword evidence="6" id="KW-1185">Reference proteome</keyword>
<dbReference type="STRING" id="249408.BOO71_0007720"/>
<keyword evidence="1 3" id="KW-0732">Signal</keyword>
<dbReference type="PANTHER" id="PTHR43405:SF1">
    <property type="entry name" value="GLYCOSYL HYDROLASE DIGH"/>
    <property type="match status" value="1"/>
</dbReference>
<dbReference type="OrthoDB" id="9794671at2"/>
<feature type="signal peptide" evidence="3">
    <location>
        <begin position="1"/>
        <end position="28"/>
    </location>
</feature>
<name>A0A1U7NY19_9DEIO</name>
<evidence type="ECO:0000256" key="1">
    <source>
        <dbReference type="ARBA" id="ARBA00022729"/>
    </source>
</evidence>
<organism evidence="5 6">
    <name type="scientific">Deinococcus marmoris</name>
    <dbReference type="NCBI Taxonomy" id="249408"/>
    <lineage>
        <taxon>Bacteria</taxon>
        <taxon>Thermotogati</taxon>
        <taxon>Deinococcota</taxon>
        <taxon>Deinococci</taxon>
        <taxon>Deinococcales</taxon>
        <taxon>Deinococcaceae</taxon>
        <taxon>Deinococcus</taxon>
    </lineage>
</organism>
<protein>
    <recommendedName>
        <fullName evidence="4">Glycosyl hydrolase-like 10 domain-containing protein</fullName>
    </recommendedName>
</protein>
<dbReference type="EMBL" id="MSTI01000086">
    <property type="protein sequence ID" value="OLV17816.1"/>
    <property type="molecule type" value="Genomic_DNA"/>
</dbReference>
<gene>
    <name evidence="5" type="ORF">BOO71_0007720</name>
</gene>
<feature type="region of interest" description="Disordered" evidence="2">
    <location>
        <begin position="28"/>
        <end position="73"/>
    </location>
</feature>
<dbReference type="RefSeq" id="WP_083653409.1">
    <property type="nucleotide sequence ID" value="NZ_MSTI01000086.1"/>
</dbReference>
<comment type="caution">
    <text evidence="5">The sequence shown here is derived from an EMBL/GenBank/DDBJ whole genome shotgun (WGS) entry which is preliminary data.</text>
</comment>
<dbReference type="InterPro" id="IPR003790">
    <property type="entry name" value="GHL10"/>
</dbReference>
<accession>A0A1U7NY19</accession>
<feature type="chain" id="PRO_5012527398" description="Glycosyl hydrolase-like 10 domain-containing protein" evidence="3">
    <location>
        <begin position="29"/>
        <end position="610"/>
    </location>
</feature>
<dbReference type="AlphaFoldDB" id="A0A1U7NY19"/>
<feature type="compositionally biased region" description="Pro residues" evidence="2">
    <location>
        <begin position="39"/>
        <end position="73"/>
    </location>
</feature>
<evidence type="ECO:0000313" key="6">
    <source>
        <dbReference type="Proteomes" id="UP000186607"/>
    </source>
</evidence>
<dbReference type="PANTHER" id="PTHR43405">
    <property type="entry name" value="GLYCOSYL HYDROLASE DIGH"/>
    <property type="match status" value="1"/>
</dbReference>
<dbReference type="InterPro" id="IPR052177">
    <property type="entry name" value="Divisome_Glycosyl_Hydrolase"/>
</dbReference>
<dbReference type="InterPro" id="IPR017853">
    <property type="entry name" value="GH"/>
</dbReference>
<dbReference type="SUPFAM" id="SSF51445">
    <property type="entry name" value="(Trans)glycosidases"/>
    <property type="match status" value="1"/>
</dbReference>
<feature type="domain" description="Glycosyl hydrolase-like 10" evidence="4">
    <location>
        <begin position="127"/>
        <end position="403"/>
    </location>
</feature>